<organism evidence="2 3">
    <name type="scientific">Actinocrispum wychmicini</name>
    <dbReference type="NCBI Taxonomy" id="1213861"/>
    <lineage>
        <taxon>Bacteria</taxon>
        <taxon>Bacillati</taxon>
        <taxon>Actinomycetota</taxon>
        <taxon>Actinomycetes</taxon>
        <taxon>Pseudonocardiales</taxon>
        <taxon>Pseudonocardiaceae</taxon>
        <taxon>Actinocrispum</taxon>
    </lineage>
</organism>
<dbReference type="PANTHER" id="PTHR11070">
    <property type="entry name" value="UVRD / RECB / PCRA DNA HELICASE FAMILY MEMBER"/>
    <property type="match status" value="1"/>
</dbReference>
<dbReference type="Pfam" id="PF13245">
    <property type="entry name" value="AAA_19"/>
    <property type="match status" value="1"/>
</dbReference>
<dbReference type="Gene3D" id="3.40.50.300">
    <property type="entry name" value="P-loop containing nucleotide triphosphate hydrolases"/>
    <property type="match status" value="2"/>
</dbReference>
<dbReference type="GO" id="GO:0003677">
    <property type="term" value="F:DNA binding"/>
    <property type="evidence" value="ECO:0007669"/>
    <property type="project" value="InterPro"/>
</dbReference>
<keyword evidence="2" id="KW-0067">ATP-binding</keyword>
<dbReference type="PANTHER" id="PTHR11070:SF45">
    <property type="entry name" value="DNA 3'-5' HELICASE"/>
    <property type="match status" value="1"/>
</dbReference>
<dbReference type="Pfam" id="PF13538">
    <property type="entry name" value="UvrD_C_2"/>
    <property type="match status" value="1"/>
</dbReference>
<name>A0A4R2JNL4_9PSEU</name>
<dbReference type="AlphaFoldDB" id="A0A4R2JNL4"/>
<gene>
    <name evidence="2" type="ORF">EV192_103132</name>
</gene>
<evidence type="ECO:0000259" key="1">
    <source>
        <dbReference type="Pfam" id="PF13538"/>
    </source>
</evidence>
<comment type="caution">
    <text evidence="2">The sequence shown here is derived from an EMBL/GenBank/DDBJ whole genome shotgun (WGS) entry which is preliminary data.</text>
</comment>
<reference evidence="2 3" key="1">
    <citation type="submission" date="2019-03" db="EMBL/GenBank/DDBJ databases">
        <title>Genomic Encyclopedia of Type Strains, Phase IV (KMG-IV): sequencing the most valuable type-strain genomes for metagenomic binning, comparative biology and taxonomic classification.</title>
        <authorList>
            <person name="Goeker M."/>
        </authorList>
    </citation>
    <scope>NUCLEOTIDE SEQUENCE [LARGE SCALE GENOMIC DNA]</scope>
    <source>
        <strain evidence="2 3">DSM 45934</strain>
    </source>
</reference>
<dbReference type="EMBL" id="SLWS01000003">
    <property type="protein sequence ID" value="TCO60557.1"/>
    <property type="molecule type" value="Genomic_DNA"/>
</dbReference>
<keyword evidence="3" id="KW-1185">Reference proteome</keyword>
<feature type="domain" description="UvrD-like helicase C-terminal" evidence="1">
    <location>
        <begin position="611"/>
        <end position="660"/>
    </location>
</feature>
<protein>
    <submittedName>
        <fullName evidence="2">DNA helicase IV</fullName>
    </submittedName>
</protein>
<keyword evidence="2" id="KW-0547">Nucleotide-binding</keyword>
<dbReference type="SUPFAM" id="SSF52540">
    <property type="entry name" value="P-loop containing nucleoside triphosphate hydrolases"/>
    <property type="match status" value="1"/>
</dbReference>
<dbReference type="GO" id="GO:0005524">
    <property type="term" value="F:ATP binding"/>
    <property type="evidence" value="ECO:0007669"/>
    <property type="project" value="InterPro"/>
</dbReference>
<evidence type="ECO:0000313" key="2">
    <source>
        <dbReference type="EMBL" id="TCO60557.1"/>
    </source>
</evidence>
<sequence>MAVTIDFAGEHSGVAEIDTEQEYLTALYSRVDAMRAEAVARMAGGGPDTAAVWRAEVSRLDAMQPGLYFGRLDMADGRRVHIGRLGLFHDGADEPLLLDWRAPAARPFYTATAAAADGVRRRRRITTRGRMVVALNDELLDLDGTGDGLVGEAALLAAVTAERTGRMRDIVTTLQVEQDRIIRDSYQGVLVVQGGPGTGKTAVALHRAAYLLYTHPHLRTRGVLVVGPSQVFLDYIGQVLPGLGEHSVVTATIADLCPGVRVSRVDPPEIAERKGRADMAGWLADTVRARVRIPDEPVEIEFEQQVLALDPDSCRRAVRAARVTGLPHNQARLVFHSHIVDALAQLMIDRTEAIVLTETGEAIDGGSPDGSLGDADLRMLAAAGVVVDDIGPRDLLAETDRADLRTALLAEPGVEVALDALWPPLTAEEVVADLVGTDGWSVADVPLLDEAAAIVGSADGRATFGHVVVDEAQELSEMDWRMVARRCPTRSMTVVGDLAQTGSAAGASSWDRVGDHRLAQLTVNYRTPTEIMAATADLLAARHPGLTPPRSVRSAGETPRRTWAADLCRAAAEFAAAHVAGQLAVIAPGTHIGPLAAALSVAVPPDLTEKVVLLTPAQAKGLEFDVVLIVDPAAILATGPRGHSDLYVAMTRATQRLRVVHPGAVPAELAAIPS</sequence>
<dbReference type="GO" id="GO:0043138">
    <property type="term" value="F:3'-5' DNA helicase activity"/>
    <property type="evidence" value="ECO:0007669"/>
    <property type="project" value="TreeGrafter"/>
</dbReference>
<dbReference type="GO" id="GO:0005829">
    <property type="term" value="C:cytosol"/>
    <property type="evidence" value="ECO:0007669"/>
    <property type="project" value="TreeGrafter"/>
</dbReference>
<evidence type="ECO:0000313" key="3">
    <source>
        <dbReference type="Proteomes" id="UP000295680"/>
    </source>
</evidence>
<dbReference type="InterPro" id="IPR027417">
    <property type="entry name" value="P-loop_NTPase"/>
</dbReference>
<accession>A0A4R2JNL4</accession>
<dbReference type="InterPro" id="IPR000212">
    <property type="entry name" value="DNA_helicase_UvrD/REP"/>
</dbReference>
<proteinExistence type="predicted"/>
<dbReference type="Proteomes" id="UP000295680">
    <property type="component" value="Unassembled WGS sequence"/>
</dbReference>
<dbReference type="InterPro" id="IPR027785">
    <property type="entry name" value="UvrD-like_helicase_C"/>
</dbReference>
<keyword evidence="2" id="KW-0347">Helicase</keyword>
<dbReference type="GO" id="GO:0000725">
    <property type="term" value="P:recombinational repair"/>
    <property type="evidence" value="ECO:0007669"/>
    <property type="project" value="TreeGrafter"/>
</dbReference>
<keyword evidence="2" id="KW-0378">Hydrolase</keyword>